<evidence type="ECO:0000256" key="2">
    <source>
        <dbReference type="ARBA" id="ARBA00022692"/>
    </source>
</evidence>
<comment type="subcellular location">
    <subcellularLocation>
        <location evidence="1">Membrane</location>
        <topology evidence="1">Multi-pass membrane protein</topology>
    </subcellularLocation>
</comment>
<evidence type="ECO:0000313" key="8">
    <source>
        <dbReference type="Proteomes" id="UP001597383"/>
    </source>
</evidence>
<feature type="transmembrane region" description="Helical" evidence="5">
    <location>
        <begin position="122"/>
        <end position="142"/>
    </location>
</feature>
<name>A0ABW4VX10_9BACI</name>
<comment type="caution">
    <text evidence="7">The sequence shown here is derived from an EMBL/GenBank/DDBJ whole genome shotgun (WGS) entry which is preliminary data.</text>
</comment>
<evidence type="ECO:0000256" key="5">
    <source>
        <dbReference type="SAM" id="Phobius"/>
    </source>
</evidence>
<feature type="domain" description="RDD" evidence="6">
    <location>
        <begin position="22"/>
        <end position="155"/>
    </location>
</feature>
<keyword evidence="4 5" id="KW-0472">Membrane</keyword>
<evidence type="ECO:0000256" key="4">
    <source>
        <dbReference type="ARBA" id="ARBA00023136"/>
    </source>
</evidence>
<feature type="transmembrane region" description="Helical" evidence="5">
    <location>
        <begin position="65"/>
        <end position="85"/>
    </location>
</feature>
<reference evidence="8" key="1">
    <citation type="journal article" date="2019" name="Int. J. Syst. Evol. Microbiol.">
        <title>The Global Catalogue of Microorganisms (GCM) 10K type strain sequencing project: providing services to taxonomists for standard genome sequencing and annotation.</title>
        <authorList>
            <consortium name="The Broad Institute Genomics Platform"/>
            <consortium name="The Broad Institute Genome Sequencing Center for Infectious Disease"/>
            <person name="Wu L."/>
            <person name="Ma J."/>
        </authorList>
    </citation>
    <scope>NUCLEOTIDE SEQUENCE [LARGE SCALE GENOMIC DNA]</scope>
    <source>
        <strain evidence="8">R28</strain>
    </source>
</reference>
<dbReference type="PANTHER" id="PTHR38480:SF1">
    <property type="entry name" value="SLR0254 PROTEIN"/>
    <property type="match status" value="1"/>
</dbReference>
<evidence type="ECO:0000256" key="3">
    <source>
        <dbReference type="ARBA" id="ARBA00022989"/>
    </source>
</evidence>
<evidence type="ECO:0000256" key="1">
    <source>
        <dbReference type="ARBA" id="ARBA00004141"/>
    </source>
</evidence>
<accession>A0ABW4VX10</accession>
<protein>
    <submittedName>
        <fullName evidence="7">RDD family protein</fullName>
    </submittedName>
</protein>
<sequence length="265" mass="30364">MKMIQEQVDIKTPEYVSLQFKLAGLGSRATAMIVDQFILTVLNIVAILLAIFITSSEMFYVMESGWLVAITIIGLFVVNWGYFFVSEYFFGGKTIGKNMIGIRVIQENGHSLTLLSAIIRNLLRIIDMLPTSYFLGIVLIFFHSKHKRLGDMAAGTIVVHERKAKKQRKSKIEKVIERRGLTVDSFKIEGWAVHNLGEKEWNLLKTYSQKILDLRDYPKRELTTEVASILLPKVGLAVGNQTEEELENMLLVLYLMLKEEWEFEL</sequence>
<dbReference type="InterPro" id="IPR010432">
    <property type="entry name" value="RDD"/>
</dbReference>
<keyword evidence="8" id="KW-1185">Reference proteome</keyword>
<dbReference type="Pfam" id="PF06271">
    <property type="entry name" value="RDD"/>
    <property type="match status" value="1"/>
</dbReference>
<evidence type="ECO:0000259" key="6">
    <source>
        <dbReference type="Pfam" id="PF06271"/>
    </source>
</evidence>
<organism evidence="7 8">
    <name type="scientific">Ornithinibacillus salinisoli</name>
    <dbReference type="NCBI Taxonomy" id="1848459"/>
    <lineage>
        <taxon>Bacteria</taxon>
        <taxon>Bacillati</taxon>
        <taxon>Bacillota</taxon>
        <taxon>Bacilli</taxon>
        <taxon>Bacillales</taxon>
        <taxon>Bacillaceae</taxon>
        <taxon>Ornithinibacillus</taxon>
    </lineage>
</organism>
<dbReference type="Proteomes" id="UP001597383">
    <property type="component" value="Unassembled WGS sequence"/>
</dbReference>
<proteinExistence type="predicted"/>
<dbReference type="EMBL" id="JBHUHQ010000009">
    <property type="protein sequence ID" value="MFD2043709.1"/>
    <property type="molecule type" value="Genomic_DNA"/>
</dbReference>
<dbReference type="PANTHER" id="PTHR38480">
    <property type="entry name" value="SLR0254 PROTEIN"/>
    <property type="match status" value="1"/>
</dbReference>
<gene>
    <name evidence="7" type="ORF">ACFSJF_05375</name>
</gene>
<feature type="transmembrane region" description="Helical" evidence="5">
    <location>
        <begin position="29"/>
        <end position="53"/>
    </location>
</feature>
<keyword evidence="3 5" id="KW-1133">Transmembrane helix</keyword>
<dbReference type="RefSeq" id="WP_377555440.1">
    <property type="nucleotide sequence ID" value="NZ_JBHUHQ010000009.1"/>
</dbReference>
<keyword evidence="2 5" id="KW-0812">Transmembrane</keyword>
<evidence type="ECO:0000313" key="7">
    <source>
        <dbReference type="EMBL" id="MFD2043709.1"/>
    </source>
</evidence>